<accession>A0A813EE11</accession>
<reference evidence="1" key="1">
    <citation type="submission" date="2021-02" db="EMBL/GenBank/DDBJ databases">
        <authorList>
            <person name="Dougan E. K."/>
            <person name="Rhodes N."/>
            <person name="Thang M."/>
            <person name="Chan C."/>
        </authorList>
    </citation>
    <scope>NUCLEOTIDE SEQUENCE</scope>
</reference>
<dbReference type="GO" id="GO:0035241">
    <property type="term" value="F:protein-arginine omega-N monomethyltransferase activity"/>
    <property type="evidence" value="ECO:0007669"/>
    <property type="project" value="TreeGrafter"/>
</dbReference>
<dbReference type="InterPro" id="IPR007364">
    <property type="entry name" value="SFM1-like"/>
</dbReference>
<gene>
    <name evidence="1" type="ORF">PGLA1383_LOCUS17732</name>
</gene>
<dbReference type="AlphaFoldDB" id="A0A813EE11"/>
<keyword evidence="2" id="KW-1185">Reference proteome</keyword>
<comment type="caution">
    <text evidence="1">The sequence shown here is derived from an EMBL/GenBank/DDBJ whole genome shotgun (WGS) entry which is preliminary data.</text>
</comment>
<dbReference type="OrthoDB" id="373498at2759"/>
<proteinExistence type="predicted"/>
<evidence type="ECO:0008006" key="3">
    <source>
        <dbReference type="Google" id="ProtNLM"/>
    </source>
</evidence>
<evidence type="ECO:0000313" key="1">
    <source>
        <dbReference type="EMBL" id="CAE8599383.1"/>
    </source>
</evidence>
<name>A0A813EE11_POLGL</name>
<organism evidence="1 2">
    <name type="scientific">Polarella glacialis</name>
    <name type="common">Dinoflagellate</name>
    <dbReference type="NCBI Taxonomy" id="89957"/>
    <lineage>
        <taxon>Eukaryota</taxon>
        <taxon>Sar</taxon>
        <taxon>Alveolata</taxon>
        <taxon>Dinophyceae</taxon>
        <taxon>Suessiales</taxon>
        <taxon>Suessiaceae</taxon>
        <taxon>Polarella</taxon>
    </lineage>
</organism>
<dbReference type="Pfam" id="PF04252">
    <property type="entry name" value="SFM1-like"/>
    <property type="match status" value="1"/>
</dbReference>
<evidence type="ECO:0000313" key="2">
    <source>
        <dbReference type="Proteomes" id="UP000654075"/>
    </source>
</evidence>
<feature type="non-terminal residue" evidence="1">
    <location>
        <position position="125"/>
    </location>
</feature>
<sequence>AVEGGTPLPPWDRICLLDMDAEQALEPDDVARFDALVFGGILGNITENEDGSYGSDDRTAEIRRFGFVHRRHLGPMQMTTDTAVLVSQLVLETASPLAQIPFIDCPEFVDDKAGGGGPSSSVCME</sequence>
<dbReference type="PANTHER" id="PTHR35517">
    <property type="entry name" value="PROTEIN ARGININE N-METHYLTRANSFERASE SFM1"/>
    <property type="match status" value="1"/>
</dbReference>
<dbReference type="PANTHER" id="PTHR35517:SF1">
    <property type="entry name" value="PROTEIN ARGININE N-METHYLTRANSFERASE SFM1"/>
    <property type="match status" value="1"/>
</dbReference>
<dbReference type="Proteomes" id="UP000654075">
    <property type="component" value="Unassembled WGS sequence"/>
</dbReference>
<feature type="non-terminal residue" evidence="1">
    <location>
        <position position="1"/>
    </location>
</feature>
<protein>
    <recommendedName>
        <fullName evidence="3">SAM-dependent MTase TRM10-type domain-containing protein</fullName>
    </recommendedName>
</protein>
<dbReference type="EMBL" id="CAJNNV010011062">
    <property type="protein sequence ID" value="CAE8599383.1"/>
    <property type="molecule type" value="Genomic_DNA"/>
</dbReference>